<name>A0A3A1R6L5_9BACI</name>
<protein>
    <submittedName>
        <fullName evidence="1">Uncharacterized protein</fullName>
    </submittedName>
</protein>
<evidence type="ECO:0000313" key="2">
    <source>
        <dbReference type="Proteomes" id="UP000265801"/>
    </source>
</evidence>
<accession>A0A3A1R6L5</accession>
<sequence length="71" mass="6705">MEVLIVLVLLPLIITVIAIGSTKPGKQRGPGRGGASSTVFYGDYSDSGSCGNFDGGSGGGDGGGCGGGGGV</sequence>
<comment type="caution">
    <text evidence="1">The sequence shown here is derived from an EMBL/GenBank/DDBJ whole genome shotgun (WGS) entry which is preliminary data.</text>
</comment>
<keyword evidence="2" id="KW-1185">Reference proteome</keyword>
<evidence type="ECO:0000313" key="1">
    <source>
        <dbReference type="EMBL" id="RIW38831.1"/>
    </source>
</evidence>
<proteinExistence type="predicted"/>
<gene>
    <name evidence="1" type="ORF">D3H55_00290</name>
</gene>
<dbReference type="EMBL" id="QXIR01000001">
    <property type="protein sequence ID" value="RIW38831.1"/>
    <property type="molecule type" value="Genomic_DNA"/>
</dbReference>
<dbReference type="AlphaFoldDB" id="A0A3A1R6L5"/>
<dbReference type="RefSeq" id="WP_119544811.1">
    <property type="nucleotide sequence ID" value="NZ_QXIR01000001.1"/>
</dbReference>
<organism evidence="1 2">
    <name type="scientific">Bacillus salacetis</name>
    <dbReference type="NCBI Taxonomy" id="2315464"/>
    <lineage>
        <taxon>Bacteria</taxon>
        <taxon>Bacillati</taxon>
        <taxon>Bacillota</taxon>
        <taxon>Bacilli</taxon>
        <taxon>Bacillales</taxon>
        <taxon>Bacillaceae</taxon>
        <taxon>Bacillus</taxon>
    </lineage>
</organism>
<dbReference type="Proteomes" id="UP000265801">
    <property type="component" value="Unassembled WGS sequence"/>
</dbReference>
<reference evidence="1 2" key="1">
    <citation type="submission" date="2018-09" db="EMBL/GenBank/DDBJ databases">
        <title>Bacillus saliacetes sp. nov., isolated from Thai shrimp paste (Ka-pi).</title>
        <authorList>
            <person name="Daroonpunt R."/>
            <person name="Tanasupawat S."/>
            <person name="Yiamsombut S."/>
        </authorList>
    </citation>
    <scope>NUCLEOTIDE SEQUENCE [LARGE SCALE GENOMIC DNA]</scope>
    <source>
        <strain evidence="1 2">SKP7-4</strain>
    </source>
</reference>